<dbReference type="PANTHER" id="PTHR38050:SF2">
    <property type="entry name" value="FERULOYL ESTERASE C-RELATED"/>
    <property type="match status" value="1"/>
</dbReference>
<evidence type="ECO:0000256" key="8">
    <source>
        <dbReference type="SAM" id="MobiDB-lite"/>
    </source>
</evidence>
<evidence type="ECO:0000256" key="7">
    <source>
        <dbReference type="ARBA" id="ARBA00023326"/>
    </source>
</evidence>
<protein>
    <submittedName>
        <fullName evidence="9">PHB depolymerase family esterase</fullName>
    </submittedName>
</protein>
<name>A0ABT8Q755_9CORY</name>
<comment type="subcellular location">
    <subcellularLocation>
        <location evidence="1">Secreted</location>
    </subcellularLocation>
</comment>
<keyword evidence="6" id="KW-0119">Carbohydrate metabolism</keyword>
<gene>
    <name evidence="9" type="ORF">Q0N36_11395</name>
</gene>
<dbReference type="InterPro" id="IPR029058">
    <property type="entry name" value="AB_hydrolase_fold"/>
</dbReference>
<keyword evidence="5" id="KW-0378">Hydrolase</keyword>
<evidence type="ECO:0000256" key="2">
    <source>
        <dbReference type="ARBA" id="ARBA00022525"/>
    </source>
</evidence>
<dbReference type="InterPro" id="IPR000801">
    <property type="entry name" value="Esterase-like"/>
</dbReference>
<dbReference type="SUPFAM" id="SSF53474">
    <property type="entry name" value="alpha/beta-Hydrolases"/>
    <property type="match status" value="1"/>
</dbReference>
<accession>A0ABT8Q755</accession>
<sequence>MTNSLALKGVIATSPAVLFTIGGTEYTQAAATPPPSTQQSPLHTITSSGHTRSYLLSTPEHFDSSHPIPVIFAFHGHGQDAQHMETYSDLDQLPAIIVYPDGNKDTTGKRAWESAPYAQTNTHHEDSQLVRDILHQLDHTYSVDHSRIYATGKSNGGGFAARLGCTMPDVFAAVAPVAGAYYPDTHTHCATTTTSPVSIMEVHGTDDKTIDYQGGTSHGKHYISGRQLTDEFARRNRCATPPPAHLADVATTDGAKRLSWTNCAGSSEAVHYAVQGGGHNWPGSSHQKSSGPGPYNTRFSTTTRIWEFFSRHHH</sequence>
<evidence type="ECO:0000256" key="6">
    <source>
        <dbReference type="ARBA" id="ARBA00023277"/>
    </source>
</evidence>
<proteinExistence type="predicted"/>
<evidence type="ECO:0000256" key="1">
    <source>
        <dbReference type="ARBA" id="ARBA00004613"/>
    </source>
</evidence>
<dbReference type="Pfam" id="PF00756">
    <property type="entry name" value="Esterase"/>
    <property type="match status" value="1"/>
</dbReference>
<organism evidence="9 10">
    <name type="scientific">Corynebacterium kefirresidentii</name>
    <dbReference type="NCBI Taxonomy" id="1979527"/>
    <lineage>
        <taxon>Bacteria</taxon>
        <taxon>Bacillati</taxon>
        <taxon>Actinomycetota</taxon>
        <taxon>Actinomycetes</taxon>
        <taxon>Mycobacteriales</taxon>
        <taxon>Corynebacteriaceae</taxon>
        <taxon>Corynebacterium</taxon>
    </lineage>
</organism>
<dbReference type="PANTHER" id="PTHR38050">
    <property type="match status" value="1"/>
</dbReference>
<dbReference type="Gene3D" id="3.40.50.1820">
    <property type="entry name" value="alpha/beta hydrolase"/>
    <property type="match status" value="1"/>
</dbReference>
<dbReference type="InterPro" id="IPR043595">
    <property type="entry name" value="FaeB/C/D"/>
</dbReference>
<evidence type="ECO:0000256" key="3">
    <source>
        <dbReference type="ARBA" id="ARBA00022651"/>
    </source>
</evidence>
<evidence type="ECO:0000256" key="4">
    <source>
        <dbReference type="ARBA" id="ARBA00022729"/>
    </source>
</evidence>
<feature type="region of interest" description="Disordered" evidence="8">
    <location>
        <begin position="278"/>
        <end position="297"/>
    </location>
</feature>
<comment type="caution">
    <text evidence="9">The sequence shown here is derived from an EMBL/GenBank/DDBJ whole genome shotgun (WGS) entry which is preliminary data.</text>
</comment>
<dbReference type="Proteomes" id="UP001174347">
    <property type="component" value="Unassembled WGS sequence"/>
</dbReference>
<keyword evidence="10" id="KW-1185">Reference proteome</keyword>
<dbReference type="RefSeq" id="WP_301733085.1">
    <property type="nucleotide sequence ID" value="NZ_JAUKFL010000037.1"/>
</dbReference>
<keyword evidence="4" id="KW-0732">Signal</keyword>
<keyword evidence="7" id="KW-0624">Polysaccharide degradation</keyword>
<keyword evidence="2" id="KW-0964">Secreted</keyword>
<evidence type="ECO:0000256" key="5">
    <source>
        <dbReference type="ARBA" id="ARBA00022801"/>
    </source>
</evidence>
<evidence type="ECO:0000313" key="9">
    <source>
        <dbReference type="EMBL" id="MDN8621171.1"/>
    </source>
</evidence>
<reference evidence="9" key="1">
    <citation type="submission" date="2023-07" db="EMBL/GenBank/DDBJ databases">
        <title>Insights into the diversity of cutaneous corynebacteria.</title>
        <authorList>
            <person name="Bruggemann H."/>
            <person name="Poehlein A."/>
        </authorList>
    </citation>
    <scope>NUCLEOTIDE SEQUENCE</scope>
    <source>
        <strain evidence="9">P7_F1</strain>
    </source>
</reference>
<evidence type="ECO:0000313" key="10">
    <source>
        <dbReference type="Proteomes" id="UP001174347"/>
    </source>
</evidence>
<dbReference type="EMBL" id="JAUKFM010000010">
    <property type="protein sequence ID" value="MDN8621171.1"/>
    <property type="molecule type" value="Genomic_DNA"/>
</dbReference>
<keyword evidence="3" id="KW-0858">Xylan degradation</keyword>